<evidence type="ECO:0000313" key="3">
    <source>
        <dbReference type="Proteomes" id="UP000500938"/>
    </source>
</evidence>
<proteinExistence type="predicted"/>
<gene>
    <name evidence="2" type="ORF">HKW67_19445</name>
</gene>
<keyword evidence="1" id="KW-1133">Transmembrane helix</keyword>
<feature type="transmembrane region" description="Helical" evidence="1">
    <location>
        <begin position="50"/>
        <end position="70"/>
    </location>
</feature>
<accession>A0A6M4IRY5</accession>
<keyword evidence="1" id="KW-0472">Membrane</keyword>
<keyword evidence="3" id="KW-1185">Reference proteome</keyword>
<feature type="transmembrane region" description="Helical" evidence="1">
    <location>
        <begin position="7"/>
        <end position="30"/>
    </location>
</feature>
<reference evidence="2 3" key="1">
    <citation type="submission" date="2020-05" db="EMBL/GenBank/DDBJ databases">
        <title>Complete genome sequence of Gemmatimonas greenlandica TET16.</title>
        <authorList>
            <person name="Zeng Y."/>
        </authorList>
    </citation>
    <scope>NUCLEOTIDE SEQUENCE [LARGE SCALE GENOMIC DNA]</scope>
    <source>
        <strain evidence="2 3">TET16</strain>
    </source>
</reference>
<name>A0A6M4IRY5_9BACT</name>
<keyword evidence="1" id="KW-0812">Transmembrane</keyword>
<evidence type="ECO:0000256" key="1">
    <source>
        <dbReference type="SAM" id="Phobius"/>
    </source>
</evidence>
<feature type="transmembrane region" description="Helical" evidence="1">
    <location>
        <begin position="103"/>
        <end position="123"/>
    </location>
</feature>
<dbReference type="AlphaFoldDB" id="A0A6M4IRY5"/>
<dbReference type="EMBL" id="CP053085">
    <property type="protein sequence ID" value="QJR37533.1"/>
    <property type="molecule type" value="Genomic_DNA"/>
</dbReference>
<sequence>MLRGFAHLVATVVALPYALIAAAFLIVGQAARAKGMLAVLNVLFTHADRLVRWGIYVLPVLCLALSLAGFAPGLRRASAVCLLVLSATSLVILVVMPTSKPTAGQWLFLAPCAALIGVSVWLYRAAEVTLER</sequence>
<evidence type="ECO:0000313" key="2">
    <source>
        <dbReference type="EMBL" id="QJR37533.1"/>
    </source>
</evidence>
<dbReference type="Proteomes" id="UP000500938">
    <property type="component" value="Chromosome"/>
</dbReference>
<organism evidence="2 3">
    <name type="scientific">Gemmatimonas groenlandica</name>
    <dbReference type="NCBI Taxonomy" id="2732249"/>
    <lineage>
        <taxon>Bacteria</taxon>
        <taxon>Pseudomonadati</taxon>
        <taxon>Gemmatimonadota</taxon>
        <taxon>Gemmatimonadia</taxon>
        <taxon>Gemmatimonadales</taxon>
        <taxon>Gemmatimonadaceae</taxon>
        <taxon>Gemmatimonas</taxon>
    </lineage>
</organism>
<dbReference type="KEGG" id="ggr:HKW67_19445"/>
<feature type="transmembrane region" description="Helical" evidence="1">
    <location>
        <begin position="77"/>
        <end position="97"/>
    </location>
</feature>
<dbReference type="RefSeq" id="WP_171226968.1">
    <property type="nucleotide sequence ID" value="NZ_CP053085.1"/>
</dbReference>
<protein>
    <submittedName>
        <fullName evidence="2">Uncharacterized protein</fullName>
    </submittedName>
</protein>